<dbReference type="PANTHER" id="PTHR43030:SF1">
    <property type="entry name" value="PHOSPHOENOLPYRUVATE SYNTHASE"/>
    <property type="match status" value="1"/>
</dbReference>
<protein>
    <recommendedName>
        <fullName evidence="4">PEP-utilising enzyme mobile domain-containing protein</fullName>
    </recommendedName>
</protein>
<dbReference type="InterPro" id="IPR008279">
    <property type="entry name" value="PEP-util_enz_mobile_dom"/>
</dbReference>
<dbReference type="PROSITE" id="PS00370">
    <property type="entry name" value="PEP_ENZYMES_PHOS_SITE"/>
    <property type="match status" value="1"/>
</dbReference>
<evidence type="ECO:0000256" key="2">
    <source>
        <dbReference type="ARBA" id="ARBA00022741"/>
    </source>
</evidence>
<name>A0A1F6MQI8_9BACT</name>
<keyword evidence="3" id="KW-0067">ATP-binding</keyword>
<dbReference type="STRING" id="1798692.A3G00_03440"/>
<comment type="caution">
    <text evidence="5">The sequence shown here is derived from an EMBL/GenBank/DDBJ whole genome shotgun (WGS) entry which is preliminary data.</text>
</comment>
<dbReference type="Proteomes" id="UP000178347">
    <property type="component" value="Unassembled WGS sequence"/>
</dbReference>
<organism evidence="5 6">
    <name type="scientific">Candidatus Magasanikbacteria bacterium RIFCSPLOWO2_12_FULL_43_12</name>
    <dbReference type="NCBI Taxonomy" id="1798692"/>
    <lineage>
        <taxon>Bacteria</taxon>
        <taxon>Candidatus Magasanikiibacteriota</taxon>
    </lineage>
</organism>
<evidence type="ECO:0000256" key="3">
    <source>
        <dbReference type="ARBA" id="ARBA00022840"/>
    </source>
</evidence>
<dbReference type="InterPro" id="IPR006319">
    <property type="entry name" value="PEP_synth"/>
</dbReference>
<reference evidence="5 6" key="1">
    <citation type="journal article" date="2016" name="Nat. Commun.">
        <title>Thousands of microbial genomes shed light on interconnected biogeochemical processes in an aquifer system.</title>
        <authorList>
            <person name="Anantharaman K."/>
            <person name="Brown C.T."/>
            <person name="Hug L.A."/>
            <person name="Sharon I."/>
            <person name="Castelle C.J."/>
            <person name="Probst A.J."/>
            <person name="Thomas B.C."/>
            <person name="Singh A."/>
            <person name="Wilkins M.J."/>
            <person name="Karaoz U."/>
            <person name="Brodie E.L."/>
            <person name="Williams K.H."/>
            <person name="Hubbard S.S."/>
            <person name="Banfield J.F."/>
        </authorList>
    </citation>
    <scope>NUCLEOTIDE SEQUENCE [LARGE SCALE GENOMIC DNA]</scope>
</reference>
<dbReference type="AlphaFoldDB" id="A0A1F6MQI8"/>
<dbReference type="Gene3D" id="3.50.30.10">
    <property type="entry name" value="Phosphohistidine domain"/>
    <property type="match status" value="1"/>
</dbReference>
<dbReference type="InterPro" id="IPR036637">
    <property type="entry name" value="Phosphohistidine_dom_sf"/>
</dbReference>
<sequence>MKKFFIVNTEPNCNILGLDPIIHAFWDEEMEKLTGRRLTVFAYQIADGVMNAIPDKEDQRMNYAVLISRRENDEVLASTEARNWFKENVEVEEVDLNLKELSGTVACTGGIKIVRGRAKIVMNSSENDKVKEGDIMLSTNTVPDHLPAMCRAEAIITQVGGLTCHAAIVSRELNKPCLIGVKHLLEIFKDGDVVEIDMTHGIIKKL</sequence>
<dbReference type="GO" id="GO:0008986">
    <property type="term" value="F:pyruvate, water dikinase activity"/>
    <property type="evidence" value="ECO:0007669"/>
    <property type="project" value="InterPro"/>
</dbReference>
<comment type="similarity">
    <text evidence="1">Belongs to the PEP-utilizing enzyme family.</text>
</comment>
<dbReference type="SUPFAM" id="SSF52009">
    <property type="entry name" value="Phosphohistidine domain"/>
    <property type="match status" value="1"/>
</dbReference>
<dbReference type="GO" id="GO:0005524">
    <property type="term" value="F:ATP binding"/>
    <property type="evidence" value="ECO:0007669"/>
    <property type="project" value="UniProtKB-KW"/>
</dbReference>
<proteinExistence type="inferred from homology"/>
<evidence type="ECO:0000259" key="4">
    <source>
        <dbReference type="Pfam" id="PF00391"/>
    </source>
</evidence>
<keyword evidence="2" id="KW-0547">Nucleotide-binding</keyword>
<evidence type="ECO:0000313" key="5">
    <source>
        <dbReference type="EMBL" id="OGH73934.1"/>
    </source>
</evidence>
<gene>
    <name evidence="5" type="ORF">A3G00_03440</name>
</gene>
<evidence type="ECO:0000313" key="6">
    <source>
        <dbReference type="Proteomes" id="UP000178347"/>
    </source>
</evidence>
<evidence type="ECO:0000256" key="1">
    <source>
        <dbReference type="ARBA" id="ARBA00007837"/>
    </source>
</evidence>
<accession>A0A1F6MQI8</accession>
<dbReference type="PANTHER" id="PTHR43030">
    <property type="entry name" value="PHOSPHOENOLPYRUVATE SYNTHASE"/>
    <property type="match status" value="1"/>
</dbReference>
<dbReference type="InterPro" id="IPR018274">
    <property type="entry name" value="PEP_util_AS"/>
</dbReference>
<dbReference type="Pfam" id="PF00391">
    <property type="entry name" value="PEP-utilizers"/>
    <property type="match status" value="1"/>
</dbReference>
<feature type="domain" description="PEP-utilising enzyme mobile" evidence="4">
    <location>
        <begin position="131"/>
        <end position="201"/>
    </location>
</feature>
<dbReference type="EMBL" id="MFQN01000033">
    <property type="protein sequence ID" value="OGH73934.1"/>
    <property type="molecule type" value="Genomic_DNA"/>
</dbReference>